<dbReference type="InterPro" id="IPR051797">
    <property type="entry name" value="TrmB-like"/>
</dbReference>
<feature type="region of interest" description="Disordered" evidence="1">
    <location>
        <begin position="326"/>
        <end position="346"/>
    </location>
</feature>
<comment type="caution">
    <text evidence="2">The sequence shown here is derived from an EMBL/GenBank/DDBJ whole genome shotgun (WGS) entry which is preliminary data.</text>
</comment>
<dbReference type="SUPFAM" id="SSF56024">
    <property type="entry name" value="Phospholipase D/nuclease"/>
    <property type="match status" value="1"/>
</dbReference>
<dbReference type="EMBL" id="VUJW01000003">
    <property type="protein sequence ID" value="KAA1427872.1"/>
    <property type="molecule type" value="Genomic_DNA"/>
</dbReference>
<sequence length="346" mass="37997">MSGYEPEDRELFERAATELYDMVVREGGIPPDDARIADGTDTKAALDLLAELNLVQLDQVAGVWRALEPANVQSRVVTPLSSEGARLLEESARWAKAFQTLNHSWRRSPVAQSSGPFTYLHNEAINPYLTALIGDAEEDLLTAQPQTGRDAPSIATAALRDIQALERGISMRTLYQHSARRSAITQKYVAAVTVRGAEVRTLDEFFNRMIVVDRRVAVIPAADTLATAVVVREPAVVAYLIDVFERAWARGRPFVNAEETTVREIADEQRAMTIRMLIAGHSDAMSAKRLGVSPRTYAGYVADLKAEYDADTRFQLGYRMGSGGITGNEAAEAAEGQGTPEERDEK</sequence>
<dbReference type="RefSeq" id="WP_149750364.1">
    <property type="nucleotide sequence ID" value="NZ_VUJW01000003.1"/>
</dbReference>
<evidence type="ECO:0000313" key="2">
    <source>
        <dbReference type="EMBL" id="KAA1427872.1"/>
    </source>
</evidence>
<keyword evidence="3" id="KW-1185">Reference proteome</keyword>
<dbReference type="PANTHER" id="PTHR34293:SF1">
    <property type="entry name" value="HTH-TYPE TRANSCRIPTIONAL REGULATOR TRMBL2"/>
    <property type="match status" value="1"/>
</dbReference>
<dbReference type="PANTHER" id="PTHR34293">
    <property type="entry name" value="HTH-TYPE TRANSCRIPTIONAL REGULATOR TRMBL2"/>
    <property type="match status" value="1"/>
</dbReference>
<dbReference type="AlphaFoldDB" id="A0A5B1M4K6"/>
<reference evidence="2 3" key="1">
    <citation type="submission" date="2019-09" db="EMBL/GenBank/DDBJ databases">
        <title>Nocardioides panacisoli sp. nov., isolated from the soil of a ginseng field.</title>
        <authorList>
            <person name="Cho C."/>
        </authorList>
    </citation>
    <scope>NUCLEOTIDE SEQUENCE [LARGE SCALE GENOMIC DNA]</scope>
    <source>
        <strain evidence="2 3">BN140041</strain>
    </source>
</reference>
<organism evidence="2 3">
    <name type="scientific">Nocardioides antri</name>
    <dbReference type="NCBI Taxonomy" id="2607659"/>
    <lineage>
        <taxon>Bacteria</taxon>
        <taxon>Bacillati</taxon>
        <taxon>Actinomycetota</taxon>
        <taxon>Actinomycetes</taxon>
        <taxon>Propionibacteriales</taxon>
        <taxon>Nocardioidaceae</taxon>
        <taxon>Nocardioides</taxon>
    </lineage>
</organism>
<name>A0A5B1M4K6_9ACTN</name>
<evidence type="ECO:0000313" key="3">
    <source>
        <dbReference type="Proteomes" id="UP000324351"/>
    </source>
</evidence>
<reference evidence="2 3" key="2">
    <citation type="submission" date="2019-09" db="EMBL/GenBank/DDBJ databases">
        <authorList>
            <person name="Jin C."/>
        </authorList>
    </citation>
    <scope>NUCLEOTIDE SEQUENCE [LARGE SCALE GENOMIC DNA]</scope>
    <source>
        <strain evidence="2 3">BN140041</strain>
    </source>
</reference>
<feature type="compositionally biased region" description="Low complexity" evidence="1">
    <location>
        <begin position="327"/>
        <end position="339"/>
    </location>
</feature>
<evidence type="ECO:0000256" key="1">
    <source>
        <dbReference type="SAM" id="MobiDB-lite"/>
    </source>
</evidence>
<dbReference type="Gene3D" id="3.30.870.10">
    <property type="entry name" value="Endonuclease Chain A"/>
    <property type="match status" value="1"/>
</dbReference>
<dbReference type="Proteomes" id="UP000324351">
    <property type="component" value="Unassembled WGS sequence"/>
</dbReference>
<proteinExistence type="predicted"/>
<gene>
    <name evidence="2" type="ORF">F0U47_10660</name>
</gene>
<accession>A0A5B1M4K6</accession>
<protein>
    <submittedName>
        <fullName evidence="2">LuxR family transcriptional regulator</fullName>
    </submittedName>
</protein>